<keyword evidence="1" id="KW-0472">Membrane</keyword>
<dbReference type="Proteomes" id="UP000786387">
    <property type="component" value="Unassembled WGS sequence"/>
</dbReference>
<feature type="transmembrane region" description="Helical" evidence="1">
    <location>
        <begin position="6"/>
        <end position="22"/>
    </location>
</feature>
<organism evidence="2 3">
    <name type="scientific">Stutzerimonas azotifigens</name>
    <dbReference type="NCBI Taxonomy" id="291995"/>
    <lineage>
        <taxon>Bacteria</taxon>
        <taxon>Pseudomonadati</taxon>
        <taxon>Pseudomonadota</taxon>
        <taxon>Gammaproteobacteria</taxon>
        <taxon>Pseudomonadales</taxon>
        <taxon>Pseudomonadaceae</taxon>
        <taxon>Stutzerimonas</taxon>
    </lineage>
</organism>
<keyword evidence="3" id="KW-1185">Reference proteome</keyword>
<name>A0ABR5YWY4_9GAMM</name>
<keyword evidence="1" id="KW-1133">Transmembrane helix</keyword>
<reference evidence="2 3" key="1">
    <citation type="submission" date="2020-02" db="EMBL/GenBank/DDBJ databases">
        <title>Synteny-based analysis reveals conserved mechanism for high triclosan tolerance in Pseudomonas, as well as instances of horizontal transfer.</title>
        <authorList>
            <person name="Mcfarland A.G."/>
            <person name="Bertucci H.K."/>
            <person name="Litmann E."/>
            <person name="Shen J."/>
            <person name="Huttenhower C."/>
            <person name="Hartmann E.M."/>
        </authorList>
    </citation>
    <scope>NUCLEOTIDE SEQUENCE [LARGE SCALE GENOMIC DNA]</scope>
    <source>
        <strain evidence="2 3">115A1</strain>
    </source>
</reference>
<evidence type="ECO:0008006" key="4">
    <source>
        <dbReference type="Google" id="ProtNLM"/>
    </source>
</evidence>
<comment type="caution">
    <text evidence="2">The sequence shown here is derived from an EMBL/GenBank/DDBJ whole genome shotgun (WGS) entry which is preliminary data.</text>
</comment>
<sequence>MDYFIIFITTAAALVFHGWLIVRFRCWADRDLALSLAGNDPAKRAWMLERLARAGDEGIKRRDLPRWLEDEAGRYAKN</sequence>
<evidence type="ECO:0000313" key="2">
    <source>
        <dbReference type="EMBL" id="MBA1272452.1"/>
    </source>
</evidence>
<accession>A0ABR5YWY4</accession>
<dbReference type="EMBL" id="JAAMRF010000002">
    <property type="protein sequence ID" value="MBA1272452.1"/>
    <property type="molecule type" value="Genomic_DNA"/>
</dbReference>
<keyword evidence="1" id="KW-0812">Transmembrane</keyword>
<dbReference type="RefSeq" id="WP_181069416.1">
    <property type="nucleotide sequence ID" value="NZ_JAAMRF010000002.1"/>
</dbReference>
<protein>
    <recommendedName>
        <fullName evidence="4">30S ribosomal protein S3</fullName>
    </recommendedName>
</protein>
<proteinExistence type="predicted"/>
<gene>
    <name evidence="2" type="ORF">G7026_03675</name>
</gene>
<evidence type="ECO:0000313" key="3">
    <source>
        <dbReference type="Proteomes" id="UP000786387"/>
    </source>
</evidence>
<evidence type="ECO:0000256" key="1">
    <source>
        <dbReference type="SAM" id="Phobius"/>
    </source>
</evidence>